<evidence type="ECO:0000256" key="1">
    <source>
        <dbReference type="SAM" id="MobiDB-lite"/>
    </source>
</evidence>
<dbReference type="VEuPathDB" id="VectorBase:ISCW017152"/>
<evidence type="ECO:0000313" key="4">
    <source>
        <dbReference type="Proteomes" id="UP000001555"/>
    </source>
</evidence>
<accession>B7PAA8</accession>
<dbReference type="HOGENOM" id="CLU_1596329_0_0_1"/>
<dbReference type="EMBL" id="ABJB010022808">
    <property type="status" value="NOT_ANNOTATED_CDS"/>
    <property type="molecule type" value="Genomic_DNA"/>
</dbReference>
<organism>
    <name type="scientific">Ixodes scapularis</name>
    <name type="common">Black-legged tick</name>
    <name type="synonym">Deer tick</name>
    <dbReference type="NCBI Taxonomy" id="6945"/>
    <lineage>
        <taxon>Eukaryota</taxon>
        <taxon>Metazoa</taxon>
        <taxon>Ecdysozoa</taxon>
        <taxon>Arthropoda</taxon>
        <taxon>Chelicerata</taxon>
        <taxon>Arachnida</taxon>
        <taxon>Acari</taxon>
        <taxon>Parasitiformes</taxon>
        <taxon>Ixodida</taxon>
        <taxon>Ixodoidea</taxon>
        <taxon>Ixodidae</taxon>
        <taxon>Ixodinae</taxon>
        <taxon>Ixodes</taxon>
    </lineage>
</organism>
<reference evidence="2 4" key="1">
    <citation type="submission" date="2008-03" db="EMBL/GenBank/DDBJ databases">
        <title>Annotation of Ixodes scapularis.</title>
        <authorList>
            <consortium name="Ixodes scapularis Genome Project Consortium"/>
            <person name="Caler E."/>
            <person name="Hannick L.I."/>
            <person name="Bidwell S."/>
            <person name="Joardar V."/>
            <person name="Thiagarajan M."/>
            <person name="Amedeo P."/>
            <person name="Galinsky K.J."/>
            <person name="Schobel S."/>
            <person name="Inman J."/>
            <person name="Hostetler J."/>
            <person name="Miller J."/>
            <person name="Hammond M."/>
            <person name="Megy K."/>
            <person name="Lawson D."/>
            <person name="Kodira C."/>
            <person name="Sutton G."/>
            <person name="Meyer J."/>
            <person name="Hill C.A."/>
            <person name="Birren B."/>
            <person name="Nene V."/>
            <person name="Collins F."/>
            <person name="Alarcon-Chaidez F."/>
            <person name="Wikel S."/>
            <person name="Strausberg R."/>
        </authorList>
    </citation>
    <scope>NUCLEOTIDE SEQUENCE [LARGE SCALE GENOMIC DNA]</scope>
    <source>
        <strain evidence="4">Wikel</strain>
        <strain evidence="2">Wikel colony</strain>
    </source>
</reference>
<keyword evidence="4" id="KW-1185">Reference proteome</keyword>
<name>B7PAA8_IXOSC</name>
<feature type="compositionally biased region" description="Basic and acidic residues" evidence="1">
    <location>
        <begin position="69"/>
        <end position="82"/>
    </location>
</feature>
<gene>
    <name evidence="2" type="ORF">IscW_ISCW017152</name>
</gene>
<protein>
    <submittedName>
        <fullName evidence="2 3">Uncharacterized protein</fullName>
    </submittedName>
</protein>
<feature type="region of interest" description="Disordered" evidence="1">
    <location>
        <begin position="1"/>
        <end position="21"/>
    </location>
</feature>
<evidence type="ECO:0000313" key="3">
    <source>
        <dbReference type="EnsemblMetazoa" id="ISCW017152-PA"/>
    </source>
</evidence>
<dbReference type="PaxDb" id="6945-B7PAA8"/>
<evidence type="ECO:0000313" key="2">
    <source>
        <dbReference type="EMBL" id="EEC03530.1"/>
    </source>
</evidence>
<proteinExistence type="predicted"/>
<dbReference type="AlphaFoldDB" id="B7PAA8"/>
<sequence>MAHTLESGVESGPIFAFPPLPLTLSSAQLPKRKVGFPATASSQGRADEPESRPGRPNVPVTQYAAASVRESDMAAQTDEKTRGSQRGVWRRKTAECRFKRRRPRRDVGEDSTGACVFTCDQVDSCQWQFGGLSRGEAGCSLGWTAKRAVSLSAPAPGDRPDTHSKRR</sequence>
<dbReference type="InParanoid" id="B7PAA8"/>
<dbReference type="VEuPathDB" id="VectorBase:ISCI017152"/>
<dbReference type="EnsemblMetazoa" id="ISCW017152-RA">
    <property type="protein sequence ID" value="ISCW017152-PA"/>
    <property type="gene ID" value="ISCW017152"/>
</dbReference>
<dbReference type="Proteomes" id="UP000001555">
    <property type="component" value="Unassembled WGS sequence"/>
</dbReference>
<feature type="region of interest" description="Disordered" evidence="1">
    <location>
        <begin position="34"/>
        <end position="94"/>
    </location>
</feature>
<reference evidence="3" key="2">
    <citation type="submission" date="2020-05" db="UniProtKB">
        <authorList>
            <consortium name="EnsemblMetazoa"/>
        </authorList>
    </citation>
    <scope>IDENTIFICATION</scope>
    <source>
        <strain evidence="3">wikel</strain>
    </source>
</reference>
<dbReference type="EMBL" id="DS670557">
    <property type="protein sequence ID" value="EEC03530.1"/>
    <property type="molecule type" value="Genomic_DNA"/>
</dbReference>